<dbReference type="InterPro" id="IPR008271">
    <property type="entry name" value="Ser/Thr_kinase_AS"/>
</dbReference>
<feature type="compositionally biased region" description="Low complexity" evidence="7">
    <location>
        <begin position="970"/>
        <end position="980"/>
    </location>
</feature>
<sequence>MDKWRTEWDRELRLLPQVESIADHDLQITEDIFFIWQFLKMYHTSMPHVRNLIDFITIKKPESLIWGEHIDDYMFRGMDKGQKLFNLLVSDGKKIQPRYSKKKLCDTLLYFRLKNYIILEKINTGSVGQVHLALDKSTDTLVAAKAIDKSTVQGDEELFQKLKEEISISCRMNHPCVVKTTNVLETRDKIIQIMEYCDGGDLISYVRNKLHLEELSAQYFFRKIVQGLQYMHRNNVSHRDLKPENIFLCKRQLSQREKTLIRIGKLPSCSEYELKIGDFGACCVNEKNKLHHDIVGTLSYAAPEVLGCNTTCGYSSQKADVWSLGIILYAMLFGLLPFDNEGKNLKEAYNSIIKNKIVFPKHRVNKISMNARNLLSGMLTINPANRLSLDEVVNHEWLADTGKTKLEVSHVHKKMNFPISSTVACPVGSGKNDMDFETFKKLFLIKRENGPAATNLCVQGGVASAVPRGVQNMVPSGAQNGLLINMVPSGVQNVVSGMVPHGIPCAAPFGAPYSTPYVSASPKENDQAGTSPRSGNEKGQACHLRGSNSLFPRSDPHHLRQNQNKNQNLNQHQNLNQNQNANQNQNTNKNHSQLYLYDDKGVLNTHVNQPNGGQHNLENPVYADALLAQKKNQAGTLDKYALNEKNEEGGNALMETNKKHTHDDGNDKIKVCTQKGITNHRKHDQNNYYVEKKYFKNHILDNTYVDGKNDNQSSSSNYYDGKQLQVEHIEENKLKLMDQVNKNPHLCGKTNNTYDFYFNKNNMYRNQSNNIFLLPCRDNLIGKNNLYSNLYLFKGANDFNVTTSGRSTLLRHYDQCKLTTSREYDTSWKFKYASNASDGRESTNTITSNCTNGTPNPNNTPAIAKVNVSPNDALFYENPNYNHHVQYKYYYYDDKGTYVGCLSNQTSGRTCASSCVLLENQVNCAAKYAANNAANNAANYAANHAANHADYTKEWTCRRGVSEYVETGTSSNNSNSNNNNACSSDRKREDPFVKHREGEGHTKLASYEWAKDAEGALFVASEHRENVMGKQMGGASKGRNDLVSGHGHSRGVQQVGRATQMGGQMGEIASRGITDGNPTRDTLLTDGSITSKVNTPTKKDAELQLHPTDSKKKDTCIILKKEGIAPSGNKHSSLIKSQHATKIVTIGESTCDQMDPARIQINELKVNPKESHPKENKSTLNMFTQKGIINECTKMDRTQQKNISSRDYTNEQSEKWNMHSGEKNNREIFLPSGGAPVQTYNSNSQKTKLDNNGDEEVHDDAIQRAEQKTEKDNHRETHKGDNNSPGKIVSLLPVKDENKNVTSQEGSNTPREKHTEGECKNTLEQSYSDGSETKRKKKKNYQHQ</sequence>
<dbReference type="GO" id="GO:0035556">
    <property type="term" value="P:intracellular signal transduction"/>
    <property type="evidence" value="ECO:0007669"/>
    <property type="project" value="TreeGrafter"/>
</dbReference>
<feature type="region of interest" description="Disordered" evidence="7">
    <location>
        <begin position="1194"/>
        <end position="1344"/>
    </location>
</feature>
<dbReference type="PROSITE" id="PS50011">
    <property type="entry name" value="PROTEIN_KINASE_DOM"/>
    <property type="match status" value="1"/>
</dbReference>
<dbReference type="OrthoDB" id="193931at2759"/>
<dbReference type="FunFam" id="1.10.510.10:FF:000571">
    <property type="entry name" value="Maternal embryonic leucine zipper kinase"/>
    <property type="match status" value="1"/>
</dbReference>
<dbReference type="Proteomes" id="UP000006319">
    <property type="component" value="Chromosome 12"/>
</dbReference>
<feature type="compositionally biased region" description="Polar residues" evidence="7">
    <location>
        <begin position="1076"/>
        <end position="1094"/>
    </location>
</feature>
<evidence type="ECO:0000256" key="6">
    <source>
        <dbReference type="ARBA" id="ARBA00022840"/>
    </source>
</evidence>
<dbReference type="eggNOG" id="KOG0583">
    <property type="taxonomic scope" value="Eukaryota"/>
</dbReference>
<dbReference type="InterPro" id="IPR000719">
    <property type="entry name" value="Prot_kinase_dom"/>
</dbReference>
<dbReference type="GeneID" id="14694546"/>
<evidence type="ECO:0000313" key="10">
    <source>
        <dbReference type="Proteomes" id="UP000006319"/>
    </source>
</evidence>
<keyword evidence="4" id="KW-0547">Nucleotide-binding</keyword>
<feature type="compositionally biased region" description="Polar residues" evidence="7">
    <location>
        <begin position="1300"/>
        <end position="1309"/>
    </location>
</feature>
<dbReference type="EMBL" id="DF157104">
    <property type="protein sequence ID" value="GAB68173.1"/>
    <property type="molecule type" value="Genomic_DNA"/>
</dbReference>
<feature type="compositionally biased region" description="Basic and acidic residues" evidence="7">
    <location>
        <begin position="1310"/>
        <end position="1321"/>
    </location>
</feature>
<feature type="region of interest" description="Disordered" evidence="7">
    <location>
        <begin position="1069"/>
        <end position="1094"/>
    </location>
</feature>
<feature type="compositionally biased region" description="Basic residues" evidence="7">
    <location>
        <begin position="1334"/>
        <end position="1344"/>
    </location>
</feature>
<dbReference type="CDD" id="cd14003">
    <property type="entry name" value="STKc_AMPK-like"/>
    <property type="match status" value="1"/>
</dbReference>
<feature type="region of interest" description="Disordered" evidence="7">
    <location>
        <begin position="518"/>
        <end position="562"/>
    </location>
</feature>
<evidence type="ECO:0000256" key="3">
    <source>
        <dbReference type="ARBA" id="ARBA00022679"/>
    </source>
</evidence>
<keyword evidence="5 9" id="KW-0418">Kinase</keyword>
<evidence type="ECO:0000256" key="1">
    <source>
        <dbReference type="ARBA" id="ARBA00011245"/>
    </source>
</evidence>
<dbReference type="SUPFAM" id="SSF56112">
    <property type="entry name" value="Protein kinase-like (PK-like)"/>
    <property type="match status" value="1"/>
</dbReference>
<proteinExistence type="predicted"/>
<dbReference type="RefSeq" id="XP_004224120.1">
    <property type="nucleotide sequence ID" value="XM_004224072.1"/>
</dbReference>
<feature type="compositionally biased region" description="Basic and acidic residues" evidence="7">
    <location>
        <begin position="984"/>
        <end position="1000"/>
    </location>
</feature>
<evidence type="ECO:0000256" key="5">
    <source>
        <dbReference type="ARBA" id="ARBA00022777"/>
    </source>
</evidence>
<feature type="compositionally biased region" description="Low complexity" evidence="7">
    <location>
        <begin position="849"/>
        <end position="859"/>
    </location>
</feature>
<keyword evidence="6" id="KW-0067">ATP-binding</keyword>
<dbReference type="Pfam" id="PF00069">
    <property type="entry name" value="Pkinase"/>
    <property type="match status" value="1"/>
</dbReference>
<protein>
    <submittedName>
        <fullName evidence="9">Serine/threonine protein kinase</fullName>
    </submittedName>
</protein>
<dbReference type="SMART" id="SM00220">
    <property type="entry name" value="S_TKc"/>
    <property type="match status" value="1"/>
</dbReference>
<dbReference type="PhylomeDB" id="K6UM02"/>
<evidence type="ECO:0000313" key="9">
    <source>
        <dbReference type="EMBL" id="GAB68173.1"/>
    </source>
</evidence>
<dbReference type="GO" id="GO:0004674">
    <property type="term" value="F:protein serine/threonine kinase activity"/>
    <property type="evidence" value="ECO:0007669"/>
    <property type="project" value="UniProtKB-KW"/>
</dbReference>
<feature type="region of interest" description="Disordered" evidence="7">
    <location>
        <begin position="837"/>
        <end position="859"/>
    </location>
</feature>
<dbReference type="PANTHER" id="PTHR24346:SF82">
    <property type="entry name" value="KP78A-RELATED"/>
    <property type="match status" value="1"/>
</dbReference>
<feature type="region of interest" description="Disordered" evidence="7">
    <location>
        <begin position="966"/>
        <end position="1000"/>
    </location>
</feature>
<evidence type="ECO:0000256" key="7">
    <source>
        <dbReference type="SAM" id="MobiDB-lite"/>
    </source>
</evidence>
<dbReference type="Gene3D" id="1.10.510.10">
    <property type="entry name" value="Transferase(Phosphotransferase) domain 1"/>
    <property type="match status" value="1"/>
</dbReference>
<dbReference type="GO" id="GO:0005737">
    <property type="term" value="C:cytoplasm"/>
    <property type="evidence" value="ECO:0007669"/>
    <property type="project" value="TreeGrafter"/>
</dbReference>
<dbReference type="GO" id="GO:0005524">
    <property type="term" value="F:ATP binding"/>
    <property type="evidence" value="ECO:0007669"/>
    <property type="project" value="UniProtKB-KW"/>
</dbReference>
<accession>K6UM02</accession>
<dbReference type="VEuPathDB" id="PlasmoDB:PCYB_127380"/>
<name>K6UM02_PLACD</name>
<dbReference type="KEGG" id="pcy:PCYB_127380"/>
<reference evidence="9 10" key="1">
    <citation type="journal article" date="2012" name="Nat. Genet.">
        <title>Plasmodium cynomolgi genome sequences provide insight into Plasmodium vivax and the monkey malaria clade.</title>
        <authorList>
            <person name="Tachibana S."/>
            <person name="Sullivan S.A."/>
            <person name="Kawai S."/>
            <person name="Nakamura S."/>
            <person name="Kim H.R."/>
            <person name="Goto N."/>
            <person name="Arisue N."/>
            <person name="Palacpac N.M.Q."/>
            <person name="Honma H."/>
            <person name="Yagi M."/>
            <person name="Tougan T."/>
            <person name="Katakai Y."/>
            <person name="Kaneko O."/>
            <person name="Mita T."/>
            <person name="Kita K."/>
            <person name="Yasutomi Y."/>
            <person name="Sutton P.L."/>
            <person name="Shakhbatyan R."/>
            <person name="Horii T."/>
            <person name="Yasunaga T."/>
            <person name="Barnwell J.W."/>
            <person name="Escalante A.A."/>
            <person name="Carlton J.M."/>
            <person name="Tanabe K."/>
        </authorList>
    </citation>
    <scope>NUCLEOTIDE SEQUENCE [LARGE SCALE GENOMIC DNA]</scope>
    <source>
        <strain evidence="9 10">B</strain>
    </source>
</reference>
<gene>
    <name evidence="9" type="ORF">PCYB_127380</name>
</gene>
<keyword evidence="2 9" id="KW-0723">Serine/threonine-protein kinase</keyword>
<keyword evidence="10" id="KW-1185">Reference proteome</keyword>
<dbReference type="InterPro" id="IPR011009">
    <property type="entry name" value="Kinase-like_dom_sf"/>
</dbReference>
<feature type="compositionally biased region" description="Basic and acidic residues" evidence="7">
    <location>
        <begin position="1208"/>
        <end position="1226"/>
    </location>
</feature>
<comment type="subunit">
    <text evidence="1">Monomer.</text>
</comment>
<evidence type="ECO:0000259" key="8">
    <source>
        <dbReference type="PROSITE" id="PS50011"/>
    </source>
</evidence>
<feature type="domain" description="Protein kinase" evidence="8">
    <location>
        <begin position="116"/>
        <end position="398"/>
    </location>
</feature>
<evidence type="ECO:0000256" key="2">
    <source>
        <dbReference type="ARBA" id="ARBA00022527"/>
    </source>
</evidence>
<organism evidence="9 10">
    <name type="scientific">Plasmodium cynomolgi (strain B)</name>
    <dbReference type="NCBI Taxonomy" id="1120755"/>
    <lineage>
        <taxon>Eukaryota</taxon>
        <taxon>Sar</taxon>
        <taxon>Alveolata</taxon>
        <taxon>Apicomplexa</taxon>
        <taxon>Aconoidasida</taxon>
        <taxon>Haemosporida</taxon>
        <taxon>Plasmodiidae</taxon>
        <taxon>Plasmodium</taxon>
        <taxon>Plasmodium (Plasmodium)</taxon>
    </lineage>
</organism>
<keyword evidence="3" id="KW-0808">Transferase</keyword>
<evidence type="ECO:0000256" key="4">
    <source>
        <dbReference type="ARBA" id="ARBA00022741"/>
    </source>
</evidence>
<feature type="compositionally biased region" description="Basic and acidic residues" evidence="7">
    <location>
        <begin position="1259"/>
        <end position="1281"/>
    </location>
</feature>
<feature type="compositionally biased region" description="Polar residues" evidence="7">
    <location>
        <begin position="837"/>
        <end position="848"/>
    </location>
</feature>
<dbReference type="PROSITE" id="PS00108">
    <property type="entry name" value="PROTEIN_KINASE_ST"/>
    <property type="match status" value="1"/>
</dbReference>
<dbReference type="PANTHER" id="PTHR24346">
    <property type="entry name" value="MAP/MICROTUBULE AFFINITY-REGULATING KINASE"/>
    <property type="match status" value="1"/>
</dbReference>